<dbReference type="GeneID" id="14696109"/>
<protein>
    <submittedName>
        <fullName evidence="2">Uncharacterized protein</fullName>
    </submittedName>
</protein>
<gene>
    <name evidence="2" type="ORF">PCYB_003160</name>
</gene>
<sequence length="163" mass="18855">MVDVYFEVSTENGKLDKNGCIVLFLDIQDNIKNKINELEKIQGENQIHEKCQEIDKYLKEQNHSHNECYQDSIKIIVASTEQETNNLLSQSNVYSKYCKCLISKDEECTEPKVETEELGKEKGKYEPEQLPEEKSNQATSSCNAMNIQQTVQKLHQKPQKKQP</sequence>
<dbReference type="EMBL" id="DF157346">
    <property type="protein sequence ID" value="GAB69567.1"/>
    <property type="molecule type" value="Genomic_DNA"/>
</dbReference>
<dbReference type="KEGG" id="pcy:PCYB_003160"/>
<proteinExistence type="predicted"/>
<dbReference type="AlphaFoldDB" id="K6VJI7"/>
<dbReference type="Proteomes" id="UP000006319">
    <property type="component" value="Unassembled WGS sequence"/>
</dbReference>
<feature type="compositionally biased region" description="Basic and acidic residues" evidence="1">
    <location>
        <begin position="109"/>
        <end position="135"/>
    </location>
</feature>
<dbReference type="RefSeq" id="XP_004227785.1">
    <property type="nucleotide sequence ID" value="XM_004227737.1"/>
</dbReference>
<organism evidence="2 3">
    <name type="scientific">Plasmodium cynomolgi (strain B)</name>
    <dbReference type="NCBI Taxonomy" id="1120755"/>
    <lineage>
        <taxon>Eukaryota</taxon>
        <taxon>Sar</taxon>
        <taxon>Alveolata</taxon>
        <taxon>Apicomplexa</taxon>
        <taxon>Aconoidasida</taxon>
        <taxon>Haemosporida</taxon>
        <taxon>Plasmodiidae</taxon>
        <taxon>Plasmodium</taxon>
        <taxon>Plasmodium (Plasmodium)</taxon>
    </lineage>
</organism>
<name>K6VJI7_PLACD</name>
<evidence type="ECO:0000313" key="3">
    <source>
        <dbReference type="Proteomes" id="UP000006319"/>
    </source>
</evidence>
<feature type="region of interest" description="Disordered" evidence="1">
    <location>
        <begin position="109"/>
        <end position="141"/>
    </location>
</feature>
<dbReference type="OrthoDB" id="389218at2759"/>
<accession>K6VJI7</accession>
<dbReference type="VEuPathDB" id="PlasmoDB:PCYB_003160"/>
<evidence type="ECO:0000256" key="1">
    <source>
        <dbReference type="SAM" id="MobiDB-lite"/>
    </source>
</evidence>
<dbReference type="PhylomeDB" id="K6VJI7"/>
<keyword evidence="3" id="KW-1185">Reference proteome</keyword>
<evidence type="ECO:0000313" key="2">
    <source>
        <dbReference type="EMBL" id="GAB69567.1"/>
    </source>
</evidence>
<reference evidence="2 3" key="1">
    <citation type="journal article" date="2012" name="Nat. Genet.">
        <title>Plasmodium cynomolgi genome sequences provide insight into Plasmodium vivax and the monkey malaria clade.</title>
        <authorList>
            <person name="Tachibana S."/>
            <person name="Sullivan S.A."/>
            <person name="Kawai S."/>
            <person name="Nakamura S."/>
            <person name="Kim H.R."/>
            <person name="Goto N."/>
            <person name="Arisue N."/>
            <person name="Palacpac N.M.Q."/>
            <person name="Honma H."/>
            <person name="Yagi M."/>
            <person name="Tougan T."/>
            <person name="Katakai Y."/>
            <person name="Kaneko O."/>
            <person name="Mita T."/>
            <person name="Kita K."/>
            <person name="Yasutomi Y."/>
            <person name="Sutton P.L."/>
            <person name="Shakhbatyan R."/>
            <person name="Horii T."/>
            <person name="Yasunaga T."/>
            <person name="Barnwell J.W."/>
            <person name="Escalante A.A."/>
            <person name="Carlton J.M."/>
            <person name="Tanabe K."/>
        </authorList>
    </citation>
    <scope>NUCLEOTIDE SEQUENCE [LARGE SCALE GENOMIC DNA]</scope>
    <source>
        <strain evidence="2 3">B</strain>
    </source>
</reference>